<keyword evidence="8 10" id="KW-0472">Membrane</keyword>
<protein>
    <recommendedName>
        <fullName evidence="3">Multidrug export protein MepA</fullName>
    </recommendedName>
</protein>
<dbReference type="InterPro" id="IPR045070">
    <property type="entry name" value="MATE_MepA-like"/>
</dbReference>
<dbReference type="InterPro" id="IPR002528">
    <property type="entry name" value="MATE_fam"/>
</dbReference>
<dbReference type="STRING" id="642492.Clole_3949"/>
<feature type="transmembrane region" description="Helical" evidence="10">
    <location>
        <begin position="18"/>
        <end position="36"/>
    </location>
</feature>
<evidence type="ECO:0000256" key="8">
    <source>
        <dbReference type="ARBA" id="ARBA00023136"/>
    </source>
</evidence>
<dbReference type="CDD" id="cd13143">
    <property type="entry name" value="MATE_MepA_like"/>
    <property type="match status" value="1"/>
</dbReference>
<dbReference type="GO" id="GO:0042910">
    <property type="term" value="F:xenobiotic transmembrane transporter activity"/>
    <property type="evidence" value="ECO:0007669"/>
    <property type="project" value="InterPro"/>
</dbReference>
<dbReference type="Proteomes" id="UP000008467">
    <property type="component" value="Chromosome"/>
</dbReference>
<evidence type="ECO:0000256" key="4">
    <source>
        <dbReference type="ARBA" id="ARBA00022448"/>
    </source>
</evidence>
<feature type="transmembrane region" description="Helical" evidence="10">
    <location>
        <begin position="276"/>
        <end position="298"/>
    </location>
</feature>
<comment type="similarity">
    <text evidence="2">Belongs to the multi antimicrobial extrusion (MATE) (TC 2.A.66.1) family. MepA subfamily.</text>
</comment>
<feature type="transmembrane region" description="Helical" evidence="10">
    <location>
        <begin position="170"/>
        <end position="193"/>
    </location>
</feature>
<feature type="transmembrane region" description="Helical" evidence="10">
    <location>
        <begin position="141"/>
        <end position="158"/>
    </location>
</feature>
<evidence type="ECO:0000256" key="1">
    <source>
        <dbReference type="ARBA" id="ARBA00004651"/>
    </source>
</evidence>
<keyword evidence="12" id="KW-1185">Reference proteome</keyword>
<feature type="transmembrane region" description="Helical" evidence="10">
    <location>
        <begin position="396"/>
        <end position="417"/>
    </location>
</feature>
<evidence type="ECO:0000313" key="11">
    <source>
        <dbReference type="EMBL" id="ADZ85627.1"/>
    </source>
</evidence>
<dbReference type="GO" id="GO:0005886">
    <property type="term" value="C:plasma membrane"/>
    <property type="evidence" value="ECO:0007669"/>
    <property type="project" value="UniProtKB-SubCell"/>
</dbReference>
<evidence type="ECO:0000256" key="9">
    <source>
        <dbReference type="ARBA" id="ARBA00023251"/>
    </source>
</evidence>
<dbReference type="KEGG" id="cle:Clole_3949"/>
<dbReference type="EMBL" id="CP002582">
    <property type="protein sequence ID" value="ADZ85627.1"/>
    <property type="molecule type" value="Genomic_DNA"/>
</dbReference>
<reference evidence="11 12" key="1">
    <citation type="journal article" date="2011" name="J. Bacteriol.">
        <title>Complete genome sequence of the cellulose-degrading bacterium Cellulosilyticum lentocellum.</title>
        <authorList>
            <consortium name="US DOE Joint Genome Institute"/>
            <person name="Miller D.A."/>
            <person name="Suen G."/>
            <person name="Bruce D."/>
            <person name="Copeland A."/>
            <person name="Cheng J.F."/>
            <person name="Detter C."/>
            <person name="Goodwin L.A."/>
            <person name="Han C.S."/>
            <person name="Hauser L.J."/>
            <person name="Land M.L."/>
            <person name="Lapidus A."/>
            <person name="Lucas S."/>
            <person name="Meincke L."/>
            <person name="Pitluck S."/>
            <person name="Tapia R."/>
            <person name="Teshima H."/>
            <person name="Woyke T."/>
            <person name="Fox B.G."/>
            <person name="Angert E.R."/>
            <person name="Currie C.R."/>
        </authorList>
    </citation>
    <scope>NUCLEOTIDE SEQUENCE [LARGE SCALE GENOMIC DNA]</scope>
    <source>
        <strain evidence="12">ATCC 49066 / DSM 5427 / NCIMB 11756 / RHM5</strain>
    </source>
</reference>
<dbReference type="PANTHER" id="PTHR43823:SF3">
    <property type="entry name" value="MULTIDRUG EXPORT PROTEIN MEPA"/>
    <property type="match status" value="1"/>
</dbReference>
<keyword evidence="9" id="KW-0046">Antibiotic resistance</keyword>
<accession>F2JKB2</accession>
<dbReference type="GO" id="GO:0046677">
    <property type="term" value="P:response to antibiotic"/>
    <property type="evidence" value="ECO:0007669"/>
    <property type="project" value="UniProtKB-KW"/>
</dbReference>
<gene>
    <name evidence="11" type="ordered locus">Clole_3949</name>
</gene>
<dbReference type="NCBIfam" id="TIGR00797">
    <property type="entry name" value="matE"/>
    <property type="match status" value="1"/>
</dbReference>
<dbReference type="PIRSF" id="PIRSF006603">
    <property type="entry name" value="DinF"/>
    <property type="match status" value="1"/>
</dbReference>
<feature type="transmembrane region" description="Helical" evidence="10">
    <location>
        <begin position="423"/>
        <end position="442"/>
    </location>
</feature>
<comment type="subcellular location">
    <subcellularLocation>
        <location evidence="1">Cell membrane</location>
        <topology evidence="1">Multi-pass membrane protein</topology>
    </subcellularLocation>
</comment>
<evidence type="ECO:0000256" key="6">
    <source>
        <dbReference type="ARBA" id="ARBA00022692"/>
    </source>
</evidence>
<feature type="transmembrane region" description="Helical" evidence="10">
    <location>
        <begin position="43"/>
        <end position="61"/>
    </location>
</feature>
<feature type="transmembrane region" description="Helical" evidence="10">
    <location>
        <begin position="199"/>
        <end position="219"/>
    </location>
</feature>
<dbReference type="Pfam" id="PF01554">
    <property type="entry name" value="MatE"/>
    <property type="match status" value="2"/>
</dbReference>
<dbReference type="eggNOG" id="COG0534">
    <property type="taxonomic scope" value="Bacteria"/>
</dbReference>
<feature type="transmembrane region" description="Helical" evidence="10">
    <location>
        <begin position="363"/>
        <end position="384"/>
    </location>
</feature>
<feature type="transmembrane region" description="Helical" evidence="10">
    <location>
        <begin position="67"/>
        <end position="87"/>
    </location>
</feature>
<keyword evidence="6 10" id="KW-0812">Transmembrane</keyword>
<evidence type="ECO:0000313" key="12">
    <source>
        <dbReference type="Proteomes" id="UP000008467"/>
    </source>
</evidence>
<keyword evidence="5" id="KW-1003">Cell membrane</keyword>
<dbReference type="AlphaFoldDB" id="F2JKB2"/>
<evidence type="ECO:0000256" key="3">
    <source>
        <dbReference type="ARBA" id="ARBA00022106"/>
    </source>
</evidence>
<organism evidence="11 12">
    <name type="scientific">Cellulosilyticum lentocellum (strain ATCC 49066 / DSM 5427 / NCIMB 11756 / RHM5)</name>
    <name type="common">Clostridium lentocellum</name>
    <dbReference type="NCBI Taxonomy" id="642492"/>
    <lineage>
        <taxon>Bacteria</taxon>
        <taxon>Bacillati</taxon>
        <taxon>Bacillota</taxon>
        <taxon>Clostridia</taxon>
        <taxon>Lachnospirales</taxon>
        <taxon>Cellulosilyticaceae</taxon>
        <taxon>Cellulosilyticum</taxon>
    </lineage>
</organism>
<dbReference type="InterPro" id="IPR051327">
    <property type="entry name" value="MATE_MepA_subfamily"/>
</dbReference>
<feature type="transmembrane region" description="Helical" evidence="10">
    <location>
        <begin position="240"/>
        <end position="264"/>
    </location>
</feature>
<feature type="transmembrane region" description="Helical" evidence="10">
    <location>
        <begin position="322"/>
        <end position="343"/>
    </location>
</feature>
<keyword evidence="7 10" id="KW-1133">Transmembrane helix</keyword>
<sequence length="467" mass="50670">MATQQQTSDLGTDSIGRLLIKFSIPAIIGMVVNMLYNVVDRIYIGNIPDVGGLAITGVGITMPITQIITGIGMLIGIGTSASISIAFGQKKRKEAQKYLGNGFTSIIMVSIAIALLGNWFVNPILRVFGASDATVPYAAAYMRPLFIGTICNLCAFGLNHSISSDSNPKVSMYTMMIGAAINIILDPIFIFGLRMGIAGAAYATVISQFAASCWVINYFTRSKKSTIKLTLADMKIDLRIIKNIVMIGLAPFCMQVASSIVTVISNRALMTHGGDLAIGAMAIITSISTIFIMPIFGLNQGAQPIMGYNFGAKQYTRVRQTYLYSLAICTAILVVSFLFIQLFPHIAVGMFNNDPELTDITVSGMRIFLLSMPLIGIQMTASNYYQAVGKVKKAMIISLTRQVIFLIPSFIILPKFFGLKGVWYAGPIADLLAVTLSGIIIFKEIGYDKMIASITIKKRVVDHYETV</sequence>
<dbReference type="GO" id="GO:0015297">
    <property type="term" value="F:antiporter activity"/>
    <property type="evidence" value="ECO:0007669"/>
    <property type="project" value="InterPro"/>
</dbReference>
<dbReference type="InterPro" id="IPR048279">
    <property type="entry name" value="MdtK-like"/>
</dbReference>
<evidence type="ECO:0000256" key="10">
    <source>
        <dbReference type="SAM" id="Phobius"/>
    </source>
</evidence>
<dbReference type="HOGENOM" id="CLU_012893_0_0_9"/>
<evidence type="ECO:0000256" key="7">
    <source>
        <dbReference type="ARBA" id="ARBA00022989"/>
    </source>
</evidence>
<evidence type="ECO:0000256" key="2">
    <source>
        <dbReference type="ARBA" id="ARBA00008417"/>
    </source>
</evidence>
<dbReference type="PANTHER" id="PTHR43823">
    <property type="entry name" value="SPORULATION PROTEIN YKVU"/>
    <property type="match status" value="1"/>
</dbReference>
<name>F2JKB2_CELLD</name>
<dbReference type="RefSeq" id="WP_013658900.1">
    <property type="nucleotide sequence ID" value="NC_015275.1"/>
</dbReference>
<keyword evidence="4" id="KW-0813">Transport</keyword>
<proteinExistence type="inferred from homology"/>
<evidence type="ECO:0000256" key="5">
    <source>
        <dbReference type="ARBA" id="ARBA00022475"/>
    </source>
</evidence>
<feature type="transmembrane region" description="Helical" evidence="10">
    <location>
        <begin position="99"/>
        <end position="121"/>
    </location>
</feature>